<evidence type="ECO:0000313" key="3">
    <source>
        <dbReference type="Proteomes" id="UP000306575"/>
    </source>
</evidence>
<keyword evidence="3" id="KW-1185">Reference proteome</keyword>
<name>A0A4U7MXL3_9RHOB</name>
<protein>
    <submittedName>
        <fullName evidence="2">Aminoglycoside phosphotransferase family protein</fullName>
    </submittedName>
</protein>
<dbReference type="AlphaFoldDB" id="A0A4U7MXL3"/>
<sequence>MPHMQGAIWTRLSGGRTNASWCVQPQHNEPPVVVKLYLGPAPNPMFPNDPVAEAQLLTQLEDLEFAPKLLVHMQTKHGACNVYSHIPGEIWQSGISEVAELMEKIHQQKAPSGLRMVANGSVQVEAHTRAILSNCDLDSTLPFDEFSPEIHVAPTENTVLLHGDIVPGNIIRNTMGLYLIDWQCPAVGDVCEDISNFLSPAMQLLYRGAPLQTCEVTEFWFAVGNCMLAERYKKLAPWYHRRMAAYCLWQSQNGKAEYDAALRLELEYLQRSLKL</sequence>
<dbReference type="EMBL" id="SULI01000020">
    <property type="protein sequence ID" value="TKZ17939.1"/>
    <property type="molecule type" value="Genomic_DNA"/>
</dbReference>
<dbReference type="InterPro" id="IPR011009">
    <property type="entry name" value="Kinase-like_dom_sf"/>
</dbReference>
<dbReference type="GO" id="GO:0016740">
    <property type="term" value="F:transferase activity"/>
    <property type="evidence" value="ECO:0007669"/>
    <property type="project" value="UniProtKB-KW"/>
</dbReference>
<accession>A0A4U7MXL3</accession>
<dbReference type="RefSeq" id="WP_138017001.1">
    <property type="nucleotide sequence ID" value="NZ_SULI01000020.1"/>
</dbReference>
<dbReference type="Pfam" id="PF01636">
    <property type="entry name" value="APH"/>
    <property type="match status" value="1"/>
</dbReference>
<dbReference type="Proteomes" id="UP000306575">
    <property type="component" value="Unassembled WGS sequence"/>
</dbReference>
<dbReference type="Gene3D" id="3.90.1200.10">
    <property type="match status" value="1"/>
</dbReference>
<evidence type="ECO:0000259" key="1">
    <source>
        <dbReference type="Pfam" id="PF01636"/>
    </source>
</evidence>
<evidence type="ECO:0000313" key="2">
    <source>
        <dbReference type="EMBL" id="TKZ17939.1"/>
    </source>
</evidence>
<proteinExistence type="predicted"/>
<comment type="caution">
    <text evidence="2">The sequence shown here is derived from an EMBL/GenBank/DDBJ whole genome shotgun (WGS) entry which is preliminary data.</text>
</comment>
<dbReference type="OrthoDB" id="7334546at2"/>
<feature type="domain" description="Aminoglycoside phosphotransferase" evidence="1">
    <location>
        <begin position="9"/>
        <end position="198"/>
    </location>
</feature>
<reference evidence="2 3" key="1">
    <citation type="submission" date="2019-04" db="EMBL/GenBank/DDBJ databases">
        <title>Genome sequence of Pelagicola litoralis CL-ES2.</title>
        <authorList>
            <person name="Cao J."/>
        </authorList>
    </citation>
    <scope>NUCLEOTIDE SEQUENCE [LARGE SCALE GENOMIC DNA]</scope>
    <source>
        <strain evidence="2 3">CL-ES2</strain>
    </source>
</reference>
<organism evidence="2 3">
    <name type="scientific">Shimia litoralis</name>
    <dbReference type="NCBI Taxonomy" id="420403"/>
    <lineage>
        <taxon>Bacteria</taxon>
        <taxon>Pseudomonadati</taxon>
        <taxon>Pseudomonadota</taxon>
        <taxon>Alphaproteobacteria</taxon>
        <taxon>Rhodobacterales</taxon>
        <taxon>Roseobacteraceae</taxon>
    </lineage>
</organism>
<keyword evidence="2" id="KW-0808">Transferase</keyword>
<dbReference type="InterPro" id="IPR002575">
    <property type="entry name" value="Aminoglycoside_PTrfase"/>
</dbReference>
<dbReference type="SUPFAM" id="SSF56112">
    <property type="entry name" value="Protein kinase-like (PK-like)"/>
    <property type="match status" value="1"/>
</dbReference>
<gene>
    <name evidence="2" type="ORF">FAP39_13905</name>
</gene>